<dbReference type="AlphaFoldDB" id="A0A9P6USB9"/>
<dbReference type="OrthoDB" id="2436324at2759"/>
<organism evidence="2 3">
    <name type="scientific">Dissophora globulifera</name>
    <dbReference type="NCBI Taxonomy" id="979702"/>
    <lineage>
        <taxon>Eukaryota</taxon>
        <taxon>Fungi</taxon>
        <taxon>Fungi incertae sedis</taxon>
        <taxon>Mucoromycota</taxon>
        <taxon>Mortierellomycotina</taxon>
        <taxon>Mortierellomycetes</taxon>
        <taxon>Mortierellales</taxon>
        <taxon>Mortierellaceae</taxon>
        <taxon>Dissophora</taxon>
    </lineage>
</organism>
<feature type="region of interest" description="Disordered" evidence="1">
    <location>
        <begin position="549"/>
        <end position="569"/>
    </location>
</feature>
<feature type="non-terminal residue" evidence="2">
    <location>
        <position position="994"/>
    </location>
</feature>
<feature type="region of interest" description="Disordered" evidence="1">
    <location>
        <begin position="679"/>
        <end position="698"/>
    </location>
</feature>
<dbReference type="Proteomes" id="UP000738325">
    <property type="component" value="Unassembled WGS sequence"/>
</dbReference>
<feature type="compositionally biased region" description="Low complexity" evidence="1">
    <location>
        <begin position="558"/>
        <end position="568"/>
    </location>
</feature>
<proteinExistence type="predicted"/>
<evidence type="ECO:0000313" key="2">
    <source>
        <dbReference type="EMBL" id="KAG0317131.1"/>
    </source>
</evidence>
<feature type="region of interest" description="Disordered" evidence="1">
    <location>
        <begin position="896"/>
        <end position="915"/>
    </location>
</feature>
<dbReference type="EMBL" id="JAAAIP010000440">
    <property type="protein sequence ID" value="KAG0317131.1"/>
    <property type="molecule type" value="Genomic_DNA"/>
</dbReference>
<comment type="caution">
    <text evidence="2">The sequence shown here is derived from an EMBL/GenBank/DDBJ whole genome shotgun (WGS) entry which is preliminary data.</text>
</comment>
<feature type="region of interest" description="Disordered" evidence="1">
    <location>
        <begin position="970"/>
        <end position="994"/>
    </location>
</feature>
<accession>A0A9P6USB9</accession>
<evidence type="ECO:0000256" key="1">
    <source>
        <dbReference type="SAM" id="MobiDB-lite"/>
    </source>
</evidence>
<sequence>MPPTAHYQYSFSASKTVRQQLELASLEQDPRLNRLAKVAFESAPSPLVQTEHATQALEVLVKFSLVIERHPATTPSAALPIAHVIANILNCKTPPPQDTFTATIAKGGVAMRIQVPRRKLLLRELSALLRLKIYLFSSRSKACQFKAHDARTTVVLFHNLDSYYYTSEFLVLAASTRSIKLSPPSARHLLSFKHVAPFNAAEFRTDRRKSKRSIETLDGEVQGAVATLRKKRIGKSISADQLLEEGREKMRIKLLGVKRLPPGVLGRVTELANEAEGRQDITGAMVANRAGDAESRLHEWRAAVRVGFTKAWTTAVDSVGEDPESSSSNVNDDDEDAAALRTCTATLRQILRPELSPLYTKITTLAEESQTVITMVMEEMATATLKMVHIIASGHLYDDAIARPPPLNLESLLPAGFEVRDKEMPASIAVAPLPPWLQDHLDNGSQAKGDLAKLLSHPHLEFVYARILRKAHQTNSRAEAGHPVWTKAMPLLYSDDALKAPDGLCHTISTHLKQFATGVANLWEGATYYKSLHYLLRILLRLHLAPERERRQRERTQTKAQQRQQQEAMALTPSISRSLWKWRMSRLCDELAGMMDVGNPIRVQAVLGQLYDMQRREPTAICSDLPDLEDQLARKIKSKSLDHAQSIGASQTELSEASSDEQALVDEFADLDDLGDLDDFEDTGEVDGDPSGSKESTRPQLLALEKVLKMLLESPALTDPVDGNYVAKCAHKGKVFTSKECNVVAYLANVLRPFVPKRRIGESGRTVAPLGHVALRAPVVMIANAVLRATGFAKFTRLISPQVSPSSTHSLCLGAREVYEVFCGQAQGRFDIKDPSGVPITSVPQVTSSPENKRAIFGSFLDLVKVADICKRHGLEFSDRITFVDRQTIRITGKVIPHGSDRQGHPQQSLYEARKKGKLKRTGWRNWAEEFERTQLTKEDVEVCCVKAAGVLKDAEAQMKVVRKDLAVKDRKRTEASQKFVGDKRAAASPDQRK</sequence>
<evidence type="ECO:0000313" key="3">
    <source>
        <dbReference type="Proteomes" id="UP000738325"/>
    </source>
</evidence>
<reference evidence="2" key="1">
    <citation type="journal article" date="2020" name="Fungal Divers.">
        <title>Resolving the Mortierellaceae phylogeny through synthesis of multi-gene phylogenetics and phylogenomics.</title>
        <authorList>
            <person name="Vandepol N."/>
            <person name="Liber J."/>
            <person name="Desiro A."/>
            <person name="Na H."/>
            <person name="Kennedy M."/>
            <person name="Barry K."/>
            <person name="Grigoriev I.V."/>
            <person name="Miller A.N."/>
            <person name="O'Donnell K."/>
            <person name="Stajich J.E."/>
            <person name="Bonito G."/>
        </authorList>
    </citation>
    <scope>NUCLEOTIDE SEQUENCE</scope>
    <source>
        <strain evidence="2">REB-010B</strain>
    </source>
</reference>
<feature type="compositionally biased region" description="Acidic residues" evidence="1">
    <location>
        <begin position="679"/>
        <end position="688"/>
    </location>
</feature>
<keyword evidence="3" id="KW-1185">Reference proteome</keyword>
<gene>
    <name evidence="2" type="ORF">BGZ99_006503</name>
</gene>
<name>A0A9P6USB9_9FUNG</name>
<protein>
    <submittedName>
        <fullName evidence="2">Uncharacterized protein</fullName>
    </submittedName>
</protein>